<protein>
    <recommendedName>
        <fullName evidence="3">N-acetyltransferase domain-containing protein</fullName>
    </recommendedName>
</protein>
<accession>A0ABY7V3R6</accession>
<evidence type="ECO:0000313" key="2">
    <source>
        <dbReference type="Proteomes" id="UP001217044"/>
    </source>
</evidence>
<dbReference type="Proteomes" id="UP001217044">
    <property type="component" value="Chromosome"/>
</dbReference>
<dbReference type="RefSeq" id="WP_273990495.1">
    <property type="nucleotide sequence ID" value="NZ_BAABQT010000019.1"/>
</dbReference>
<reference evidence="1 2" key="1">
    <citation type="submission" date="2022-12" db="EMBL/GenBank/DDBJ databases">
        <title>Genome Sequence of Deinococcus aquaticus Type Strain PB314.</title>
        <authorList>
            <person name="Albert C."/>
            <person name="Hill J."/>
            <person name="Boren L."/>
            <person name="Scholz-Ng S."/>
            <person name="Fatema N."/>
            <person name="Grosso R."/>
            <person name="Soboslay E."/>
            <person name="Tuohy J."/>
        </authorList>
    </citation>
    <scope>NUCLEOTIDE SEQUENCE [LARGE SCALE GENOMIC DNA]</scope>
    <source>
        <strain evidence="1 2">PB-314</strain>
    </source>
</reference>
<dbReference type="EMBL" id="CP115165">
    <property type="protein sequence ID" value="WDA59836.1"/>
    <property type="molecule type" value="Genomic_DNA"/>
</dbReference>
<proteinExistence type="predicted"/>
<name>A0ABY7V3R6_9DEIO</name>
<evidence type="ECO:0000313" key="1">
    <source>
        <dbReference type="EMBL" id="WDA59836.1"/>
    </source>
</evidence>
<sequence>MLETGVQQAAALALYTRAGFRRIPNFGYYEGLENSLCFELPLGG</sequence>
<organism evidence="1 2">
    <name type="scientific">Deinococcus aquaticus</name>
    <dbReference type="NCBI Taxonomy" id="328692"/>
    <lineage>
        <taxon>Bacteria</taxon>
        <taxon>Thermotogati</taxon>
        <taxon>Deinococcota</taxon>
        <taxon>Deinococci</taxon>
        <taxon>Deinococcales</taxon>
        <taxon>Deinococcaceae</taxon>
        <taxon>Deinococcus</taxon>
    </lineage>
</organism>
<keyword evidence="2" id="KW-1185">Reference proteome</keyword>
<evidence type="ECO:0008006" key="3">
    <source>
        <dbReference type="Google" id="ProtNLM"/>
    </source>
</evidence>
<gene>
    <name evidence="1" type="ORF">M8445_06445</name>
</gene>
<dbReference type="Gene3D" id="3.40.630.30">
    <property type="match status" value="1"/>
</dbReference>